<evidence type="ECO:0000256" key="5">
    <source>
        <dbReference type="SAM" id="Phobius"/>
    </source>
</evidence>
<dbReference type="Proteomes" id="UP001320898">
    <property type="component" value="Unassembled WGS sequence"/>
</dbReference>
<keyword evidence="7" id="KW-1185">Reference proteome</keyword>
<accession>A0AAW5R2G3</accession>
<dbReference type="EMBL" id="JALIDZ010000010">
    <property type="protein sequence ID" value="MCT8974019.1"/>
    <property type="molecule type" value="Genomic_DNA"/>
</dbReference>
<dbReference type="Pfam" id="PF04191">
    <property type="entry name" value="PEMT"/>
    <property type="match status" value="1"/>
</dbReference>
<evidence type="ECO:0000256" key="1">
    <source>
        <dbReference type="ARBA" id="ARBA00004127"/>
    </source>
</evidence>
<dbReference type="RefSeq" id="WP_261617605.1">
    <property type="nucleotide sequence ID" value="NZ_JALIDZ010000010.1"/>
</dbReference>
<sequence length="251" mass="29195">MLKNELVRQGNWLFRWRSYLPLVIVPVAVIAFMQSDWVNRVLGDTVEDVWDYACFAIAFSGLVVRGLIVGFVPRGTSGRTSEQKAEALNTTGMYSQMRHPLYFANFLVFLGFMLVFKSVVFVLFGTVAYFLYYERIMLAEEAFLEDKYGDRYRRWAEKTPVFLPRLSGWVRPALPFSFKTVLRREYPGFYLITIFFFVVEWLEAFVLDKESFVAWIAEEPAWLAFLVVGTFTYVGLRVARKHTSWLAVAGR</sequence>
<comment type="caution">
    <text evidence="6">The sequence shown here is derived from an EMBL/GenBank/DDBJ whole genome shotgun (WGS) entry which is preliminary data.</text>
</comment>
<feature type="transmembrane region" description="Helical" evidence="5">
    <location>
        <begin position="188"/>
        <end position="206"/>
    </location>
</feature>
<evidence type="ECO:0000256" key="3">
    <source>
        <dbReference type="ARBA" id="ARBA00022989"/>
    </source>
</evidence>
<protein>
    <submittedName>
        <fullName evidence="6">Isoprenylcysteine carboxylmethyltransferase family protein</fullName>
    </submittedName>
</protein>
<keyword evidence="3 5" id="KW-1133">Transmembrane helix</keyword>
<evidence type="ECO:0000313" key="7">
    <source>
        <dbReference type="Proteomes" id="UP001320898"/>
    </source>
</evidence>
<proteinExistence type="predicted"/>
<dbReference type="GO" id="GO:0012505">
    <property type="term" value="C:endomembrane system"/>
    <property type="evidence" value="ECO:0007669"/>
    <property type="project" value="UniProtKB-SubCell"/>
</dbReference>
<evidence type="ECO:0000313" key="6">
    <source>
        <dbReference type="EMBL" id="MCT8974019.1"/>
    </source>
</evidence>
<dbReference type="InterPro" id="IPR007318">
    <property type="entry name" value="Phopholipid_MeTrfase"/>
</dbReference>
<dbReference type="PANTHER" id="PTHR12714">
    <property type="entry name" value="PROTEIN-S ISOPRENYLCYSTEINE O-METHYLTRANSFERASE"/>
    <property type="match status" value="1"/>
</dbReference>
<feature type="transmembrane region" description="Helical" evidence="5">
    <location>
        <begin position="20"/>
        <end position="38"/>
    </location>
</feature>
<reference evidence="6 7" key="1">
    <citation type="submission" date="2022-04" db="EMBL/GenBank/DDBJ databases">
        <authorList>
            <person name="Ye Y.-Q."/>
            <person name="Du Z.-J."/>
        </authorList>
    </citation>
    <scope>NUCLEOTIDE SEQUENCE [LARGE SCALE GENOMIC DNA]</scope>
    <source>
        <strain evidence="6 7">A6E488</strain>
    </source>
</reference>
<organism evidence="6 7">
    <name type="scientific">Microbaculum marinisediminis</name>
    <dbReference type="NCBI Taxonomy" id="2931392"/>
    <lineage>
        <taxon>Bacteria</taxon>
        <taxon>Pseudomonadati</taxon>
        <taxon>Pseudomonadota</taxon>
        <taxon>Alphaproteobacteria</taxon>
        <taxon>Hyphomicrobiales</taxon>
        <taxon>Tepidamorphaceae</taxon>
        <taxon>Microbaculum</taxon>
    </lineage>
</organism>
<comment type="subcellular location">
    <subcellularLocation>
        <location evidence="1">Endomembrane system</location>
        <topology evidence="1">Multi-pass membrane protein</topology>
    </subcellularLocation>
</comment>
<feature type="transmembrane region" description="Helical" evidence="5">
    <location>
        <begin position="102"/>
        <end position="132"/>
    </location>
</feature>
<dbReference type="GO" id="GO:0016740">
    <property type="term" value="F:transferase activity"/>
    <property type="evidence" value="ECO:0007669"/>
    <property type="project" value="UniProtKB-ARBA"/>
</dbReference>
<evidence type="ECO:0000256" key="4">
    <source>
        <dbReference type="ARBA" id="ARBA00023136"/>
    </source>
</evidence>
<dbReference type="Gene3D" id="1.20.120.1630">
    <property type="match status" value="1"/>
</dbReference>
<keyword evidence="4 5" id="KW-0472">Membrane</keyword>
<gene>
    <name evidence="6" type="ORF">MUB46_19315</name>
</gene>
<feature type="transmembrane region" description="Helical" evidence="5">
    <location>
        <begin position="50"/>
        <end position="72"/>
    </location>
</feature>
<feature type="transmembrane region" description="Helical" evidence="5">
    <location>
        <begin position="212"/>
        <end position="236"/>
    </location>
</feature>
<dbReference type="AlphaFoldDB" id="A0AAW5R2G3"/>
<name>A0AAW5R2G3_9HYPH</name>
<evidence type="ECO:0000256" key="2">
    <source>
        <dbReference type="ARBA" id="ARBA00022692"/>
    </source>
</evidence>
<dbReference type="PANTHER" id="PTHR12714:SF9">
    <property type="entry name" value="PROTEIN-S-ISOPRENYLCYSTEINE O-METHYLTRANSFERASE"/>
    <property type="match status" value="1"/>
</dbReference>
<keyword evidence="2 5" id="KW-0812">Transmembrane</keyword>